<dbReference type="InterPro" id="IPR019181">
    <property type="entry name" value="LSM12_ABD"/>
</dbReference>
<evidence type="ECO:0000313" key="2">
    <source>
        <dbReference type="EMBL" id="CAE0431835.1"/>
    </source>
</evidence>
<dbReference type="AlphaFoldDB" id="A0A7S3LHY2"/>
<dbReference type="SMART" id="SM00995">
    <property type="entry name" value="AD"/>
    <property type="match status" value="1"/>
</dbReference>
<evidence type="ECO:0000259" key="1">
    <source>
        <dbReference type="PROSITE" id="PS52001"/>
    </source>
</evidence>
<gene>
    <name evidence="2" type="ORF">ASTO00021_LOCUS2173</name>
</gene>
<dbReference type="InterPro" id="IPR047574">
    <property type="entry name" value="AD"/>
</dbReference>
<feature type="domain" description="AD" evidence="1">
    <location>
        <begin position="91"/>
        <end position="185"/>
    </location>
</feature>
<dbReference type="Pfam" id="PF09793">
    <property type="entry name" value="AD"/>
    <property type="match status" value="1"/>
</dbReference>
<protein>
    <recommendedName>
        <fullName evidence="1">AD domain-containing protein</fullName>
    </recommendedName>
</protein>
<dbReference type="InterPro" id="IPR039683">
    <property type="entry name" value="Lsm12-like"/>
</dbReference>
<name>A0A7S3LHY2_9STRA</name>
<accession>A0A7S3LHY2</accession>
<reference evidence="2" key="1">
    <citation type="submission" date="2021-01" db="EMBL/GenBank/DDBJ databases">
        <authorList>
            <person name="Corre E."/>
            <person name="Pelletier E."/>
            <person name="Niang G."/>
            <person name="Scheremetjew M."/>
            <person name="Finn R."/>
            <person name="Kale V."/>
            <person name="Holt S."/>
            <person name="Cochrane G."/>
            <person name="Meng A."/>
            <person name="Brown T."/>
            <person name="Cohen L."/>
        </authorList>
    </citation>
    <scope>NUCLEOTIDE SEQUENCE</scope>
    <source>
        <strain evidence="2">GSBS06</strain>
    </source>
</reference>
<proteinExistence type="predicted"/>
<dbReference type="PANTHER" id="PTHR13542">
    <property type="entry name" value="LSM12 HOMOLOG"/>
    <property type="match status" value="1"/>
</dbReference>
<sequence length="185" mass="20254">MAGTGTGRGSGSGAAIASAAIGEEVKLFLQDGTVFTGAVFSYDRKMDCIVLEEPHPQSTLKKDVRIVKLSLVTKIESLTPAPSPEDIQKLPVLTVEKAQQREREALRKAKEELSKIGKGVTPEAQQLFDTLCKTYKLRWNGKNIESTQLGIVISPPYGPDNCTGTDQMALKRIKQIVKTINERKQ</sequence>
<dbReference type="EMBL" id="HBIN01003171">
    <property type="protein sequence ID" value="CAE0431835.1"/>
    <property type="molecule type" value="Transcribed_RNA"/>
</dbReference>
<dbReference type="PROSITE" id="PS52001">
    <property type="entry name" value="AD"/>
    <property type="match status" value="1"/>
</dbReference>
<organism evidence="2">
    <name type="scientific">Aplanochytrium stocchinoi</name>
    <dbReference type="NCBI Taxonomy" id="215587"/>
    <lineage>
        <taxon>Eukaryota</taxon>
        <taxon>Sar</taxon>
        <taxon>Stramenopiles</taxon>
        <taxon>Bigyra</taxon>
        <taxon>Labyrinthulomycetes</taxon>
        <taxon>Thraustochytrida</taxon>
        <taxon>Thraustochytriidae</taxon>
        <taxon>Aplanochytrium</taxon>
    </lineage>
</organism>